<evidence type="ECO:0000313" key="2">
    <source>
        <dbReference type="Proteomes" id="UP000254863"/>
    </source>
</evidence>
<gene>
    <name evidence="1" type="ORF">NCTC11685_02569</name>
</gene>
<dbReference type="AlphaFoldDB" id="A0A7H4N685"/>
<sequence length="66" mass="7537">MRIRLRKPLFSRLGFVHHQPVTDVDPFLLQTVQTATRDLRVRILHRRNHAGHPAAISASQHGGVRP</sequence>
<reference evidence="1 2" key="1">
    <citation type="submission" date="2018-06" db="EMBL/GenBank/DDBJ databases">
        <authorList>
            <consortium name="Pathogen Informatics"/>
            <person name="Doyle S."/>
        </authorList>
    </citation>
    <scope>NUCLEOTIDE SEQUENCE [LARGE SCALE GENOMIC DNA]</scope>
    <source>
        <strain evidence="1 2">NCTC11685</strain>
    </source>
</reference>
<organism evidence="1 2">
    <name type="scientific">Klebsiella michiganensis</name>
    <dbReference type="NCBI Taxonomy" id="1134687"/>
    <lineage>
        <taxon>Bacteria</taxon>
        <taxon>Pseudomonadati</taxon>
        <taxon>Pseudomonadota</taxon>
        <taxon>Gammaproteobacteria</taxon>
        <taxon>Enterobacterales</taxon>
        <taxon>Enterobacteriaceae</taxon>
        <taxon>Klebsiella/Raoultella group</taxon>
        <taxon>Klebsiella</taxon>
    </lineage>
</organism>
<comment type="caution">
    <text evidence="1">The sequence shown here is derived from an EMBL/GenBank/DDBJ whole genome shotgun (WGS) entry which is preliminary data.</text>
</comment>
<evidence type="ECO:0000313" key="1">
    <source>
        <dbReference type="EMBL" id="STV79220.1"/>
    </source>
</evidence>
<dbReference type="EMBL" id="UGMS01000001">
    <property type="protein sequence ID" value="STV79220.1"/>
    <property type="molecule type" value="Genomic_DNA"/>
</dbReference>
<name>A0A7H4N685_9ENTR</name>
<proteinExistence type="predicted"/>
<dbReference type="Proteomes" id="UP000254863">
    <property type="component" value="Unassembled WGS sequence"/>
</dbReference>
<protein>
    <submittedName>
        <fullName evidence="1">Uncharacterized protein</fullName>
    </submittedName>
</protein>
<accession>A0A7H4N685</accession>